<feature type="region of interest" description="Disordered" evidence="1">
    <location>
        <begin position="85"/>
        <end position="134"/>
    </location>
</feature>
<dbReference type="Proteomes" id="UP000027195">
    <property type="component" value="Unassembled WGS sequence"/>
</dbReference>
<name>A0A067MP21_BOTB1</name>
<accession>A0A067MP21</accession>
<evidence type="ECO:0000313" key="2">
    <source>
        <dbReference type="EMBL" id="KDQ17508.1"/>
    </source>
</evidence>
<gene>
    <name evidence="2" type="ORF">BOTBODRAFT_29689</name>
</gene>
<evidence type="ECO:0000313" key="3">
    <source>
        <dbReference type="Proteomes" id="UP000027195"/>
    </source>
</evidence>
<sequence length="241" mass="25811">MEENGASYAQALEVAGAGHAQMISAGDYSGAVIRPLLETLFGQDAFHQNHGHPGPSVPKPEYKSVAEALHYRMWERQVTQRERRERKAQWNADVDGATVTPDASAEYARPQPSTLGAPPNMNRKSEPGNEDQFNNSADAATIRTSASPFPPSFALSTPTSASASAPQLPLDFQQRPFVVLPPAVPPSVLSQIITNMNTRLLPADEFAYHFASCAGCGGVGTHRVVAEHQLDCVGSGTGEME</sequence>
<organism evidence="2 3">
    <name type="scientific">Botryobasidium botryosum (strain FD-172 SS1)</name>
    <dbReference type="NCBI Taxonomy" id="930990"/>
    <lineage>
        <taxon>Eukaryota</taxon>
        <taxon>Fungi</taxon>
        <taxon>Dikarya</taxon>
        <taxon>Basidiomycota</taxon>
        <taxon>Agaricomycotina</taxon>
        <taxon>Agaricomycetes</taxon>
        <taxon>Cantharellales</taxon>
        <taxon>Botryobasidiaceae</taxon>
        <taxon>Botryobasidium</taxon>
    </lineage>
</organism>
<dbReference type="EMBL" id="KL198023">
    <property type="protein sequence ID" value="KDQ17508.1"/>
    <property type="molecule type" value="Genomic_DNA"/>
</dbReference>
<evidence type="ECO:0000256" key="1">
    <source>
        <dbReference type="SAM" id="MobiDB-lite"/>
    </source>
</evidence>
<dbReference type="HOGENOM" id="CLU_1151645_0_0_1"/>
<keyword evidence="3" id="KW-1185">Reference proteome</keyword>
<protein>
    <submittedName>
        <fullName evidence="2">Uncharacterized protein</fullName>
    </submittedName>
</protein>
<dbReference type="AlphaFoldDB" id="A0A067MP21"/>
<dbReference type="InParanoid" id="A0A067MP21"/>
<reference evidence="3" key="1">
    <citation type="journal article" date="2014" name="Proc. Natl. Acad. Sci. U.S.A.">
        <title>Extensive sampling of basidiomycete genomes demonstrates inadequacy of the white-rot/brown-rot paradigm for wood decay fungi.</title>
        <authorList>
            <person name="Riley R."/>
            <person name="Salamov A.A."/>
            <person name="Brown D.W."/>
            <person name="Nagy L.G."/>
            <person name="Floudas D."/>
            <person name="Held B.W."/>
            <person name="Levasseur A."/>
            <person name="Lombard V."/>
            <person name="Morin E."/>
            <person name="Otillar R."/>
            <person name="Lindquist E.A."/>
            <person name="Sun H."/>
            <person name="LaButti K.M."/>
            <person name="Schmutz J."/>
            <person name="Jabbour D."/>
            <person name="Luo H."/>
            <person name="Baker S.E."/>
            <person name="Pisabarro A.G."/>
            <person name="Walton J.D."/>
            <person name="Blanchette R.A."/>
            <person name="Henrissat B."/>
            <person name="Martin F."/>
            <person name="Cullen D."/>
            <person name="Hibbett D.S."/>
            <person name="Grigoriev I.V."/>
        </authorList>
    </citation>
    <scope>NUCLEOTIDE SEQUENCE [LARGE SCALE GENOMIC DNA]</scope>
    <source>
        <strain evidence="3">FD-172 SS1</strain>
    </source>
</reference>
<proteinExistence type="predicted"/>